<evidence type="ECO:0000259" key="2">
    <source>
        <dbReference type="SMART" id="SM00318"/>
    </source>
</evidence>
<comment type="caution">
    <text evidence="3">The sequence shown here is derived from an EMBL/GenBank/DDBJ whole genome shotgun (WGS) entry which is preliminary data.</text>
</comment>
<feature type="compositionally biased region" description="Low complexity" evidence="1">
    <location>
        <begin position="51"/>
        <end position="78"/>
    </location>
</feature>
<feature type="compositionally biased region" description="Pro residues" evidence="1">
    <location>
        <begin position="79"/>
        <end position="97"/>
    </location>
</feature>
<sequence length="383" mass="37566">MRGSFLSGLLTLVLSAGAGLALFAVVGYFLLGPDFGGLFGPPHPPARVETAAQQTGAPAAAGTEAPAAAAGGTAGPAQPAKPQPAKPQPAKPQPAMPQPVSAQPVASPSPAAPGSTPGAGSRDVSPASAMPSASPDGSQPAATASDGGVASTAPKASAAELAAAAIAAAPADQGATAGNAPRRFPRVTVEDAGTLKSDDTIIHLAGIVAPAAGETCKDAAGASWPCGNRAKTALRSMIRFRTVECRPVGAAEAGGFTARCTVAGDDLSLWLVEQGWAPATADADQEFHDKAAAAKKAKRGLWRATDSALPEIPAYPTGGVTTNVPAAPPHDYDPGFGGEAPPEAQPGAAMTGIDIVPAPDRTTPAPATGAPMVLPTPASPTQP</sequence>
<feature type="compositionally biased region" description="Low complexity" evidence="1">
    <location>
        <begin position="98"/>
        <end position="135"/>
    </location>
</feature>
<dbReference type="RefSeq" id="WP_153481291.1">
    <property type="nucleotide sequence ID" value="NZ_VWNA01000001.1"/>
</dbReference>
<gene>
    <name evidence="3" type="ORF">F0357_11335</name>
</gene>
<dbReference type="Pfam" id="PF00565">
    <property type="entry name" value="SNase"/>
    <property type="match status" value="1"/>
</dbReference>
<evidence type="ECO:0000313" key="4">
    <source>
        <dbReference type="Proteomes" id="UP000332515"/>
    </source>
</evidence>
<feature type="compositionally biased region" description="Low complexity" evidence="1">
    <location>
        <begin position="357"/>
        <end position="371"/>
    </location>
</feature>
<feature type="region of interest" description="Disordered" evidence="1">
    <location>
        <begin position="336"/>
        <end position="383"/>
    </location>
</feature>
<feature type="domain" description="TNase-like" evidence="2">
    <location>
        <begin position="178"/>
        <end position="304"/>
    </location>
</feature>
<feature type="compositionally biased region" description="Low complexity" evidence="1">
    <location>
        <begin position="339"/>
        <end position="349"/>
    </location>
</feature>
<feature type="region of interest" description="Disordered" evidence="1">
    <location>
        <begin position="46"/>
        <end position="150"/>
    </location>
</feature>
<dbReference type="Proteomes" id="UP000332515">
    <property type="component" value="Unassembled WGS sequence"/>
</dbReference>
<dbReference type="SMART" id="SM00318">
    <property type="entry name" value="SNc"/>
    <property type="match status" value="1"/>
</dbReference>
<dbReference type="SUPFAM" id="SSF50199">
    <property type="entry name" value="Staphylococcal nuclease"/>
    <property type="match status" value="1"/>
</dbReference>
<protein>
    <recommendedName>
        <fullName evidence="2">TNase-like domain-containing protein</fullName>
    </recommendedName>
</protein>
<dbReference type="InterPro" id="IPR035437">
    <property type="entry name" value="SNase_OB-fold_sf"/>
</dbReference>
<proteinExistence type="predicted"/>
<keyword evidence="4" id="KW-1185">Reference proteome</keyword>
<reference evidence="3 4" key="1">
    <citation type="submission" date="2019-09" db="EMBL/GenBank/DDBJ databases">
        <title>Segnochrobactrum spirostomi gen. nov., sp. nov., isolated from the ciliate Spirostomum cf. yagiui and description of a novel family, Segnochrobactraceae fam. nov. within the order Rhizobiales of the class Alphaproteobacteria.</title>
        <authorList>
            <person name="Akter S."/>
            <person name="Shazib S.U.A."/>
            <person name="Shin M.K."/>
        </authorList>
    </citation>
    <scope>NUCLEOTIDE SEQUENCE [LARGE SCALE GENOMIC DNA]</scope>
    <source>
        <strain evidence="3 4">Sp-1</strain>
    </source>
</reference>
<dbReference type="AlphaFoldDB" id="A0A6A7Y2D7"/>
<organism evidence="3 4">
    <name type="scientific">Segnochrobactrum spirostomi</name>
    <dbReference type="NCBI Taxonomy" id="2608987"/>
    <lineage>
        <taxon>Bacteria</taxon>
        <taxon>Pseudomonadati</taxon>
        <taxon>Pseudomonadota</taxon>
        <taxon>Alphaproteobacteria</taxon>
        <taxon>Hyphomicrobiales</taxon>
        <taxon>Segnochrobactraceae</taxon>
        <taxon>Segnochrobactrum</taxon>
    </lineage>
</organism>
<dbReference type="EMBL" id="VWNA01000001">
    <property type="protein sequence ID" value="MQT13224.1"/>
    <property type="molecule type" value="Genomic_DNA"/>
</dbReference>
<dbReference type="InterPro" id="IPR016071">
    <property type="entry name" value="Staphylococal_nuclease_OB-fold"/>
</dbReference>
<accession>A0A6A7Y2D7</accession>
<evidence type="ECO:0000256" key="1">
    <source>
        <dbReference type="SAM" id="MobiDB-lite"/>
    </source>
</evidence>
<evidence type="ECO:0000313" key="3">
    <source>
        <dbReference type="EMBL" id="MQT13224.1"/>
    </source>
</evidence>
<dbReference type="Gene3D" id="2.40.50.90">
    <property type="match status" value="1"/>
</dbReference>
<name>A0A6A7Y2D7_9HYPH</name>